<proteinExistence type="predicted"/>
<evidence type="ECO:0000313" key="1">
    <source>
        <dbReference type="EMBL" id="MEJ8857371.1"/>
    </source>
</evidence>
<organism evidence="1 2">
    <name type="scientific">Variovorax robiniae</name>
    <dbReference type="NCBI Taxonomy" id="1836199"/>
    <lineage>
        <taxon>Bacteria</taxon>
        <taxon>Pseudomonadati</taxon>
        <taxon>Pseudomonadota</taxon>
        <taxon>Betaproteobacteria</taxon>
        <taxon>Burkholderiales</taxon>
        <taxon>Comamonadaceae</taxon>
        <taxon>Variovorax</taxon>
    </lineage>
</organism>
<comment type="caution">
    <text evidence="1">The sequence shown here is derived from an EMBL/GenBank/DDBJ whole genome shotgun (WGS) entry which is preliminary data.</text>
</comment>
<protein>
    <submittedName>
        <fullName evidence="1">Uncharacterized protein</fullName>
    </submittedName>
</protein>
<reference evidence="1 2" key="1">
    <citation type="submission" date="2024-03" db="EMBL/GenBank/DDBJ databases">
        <title>Novel species of the genus Variovorax.</title>
        <authorList>
            <person name="Liu Q."/>
            <person name="Xin Y.-H."/>
        </authorList>
    </citation>
    <scope>NUCLEOTIDE SEQUENCE [LARGE SCALE GENOMIC DNA]</scope>
    <source>
        <strain evidence="1 2">KACC 18901</strain>
    </source>
</reference>
<sequence>MTRPSDLAQNFAPNHPFSMSPWLSNPVVHTAVGDMAVELQMPSGGRPSAEMLELASRLAEYAKQHAEHILDLIYAHYRYAEANQWLDFWDVPAGLTRAQVMSEVDSVALVVDPELVASVYVNPHWDPEHKLDLLFEGTITAVNGEAFDLVDGTLVLR</sequence>
<dbReference type="RefSeq" id="WP_340337439.1">
    <property type="nucleotide sequence ID" value="NZ_JBBKZS010000010.1"/>
</dbReference>
<evidence type="ECO:0000313" key="2">
    <source>
        <dbReference type="Proteomes" id="UP001367030"/>
    </source>
</evidence>
<dbReference type="Proteomes" id="UP001367030">
    <property type="component" value="Unassembled WGS sequence"/>
</dbReference>
<gene>
    <name evidence="1" type="ORF">WKW79_22555</name>
</gene>
<accession>A0ABU8XCB6</accession>
<dbReference type="EMBL" id="JBBKZS010000010">
    <property type="protein sequence ID" value="MEJ8857371.1"/>
    <property type="molecule type" value="Genomic_DNA"/>
</dbReference>
<keyword evidence="2" id="KW-1185">Reference proteome</keyword>
<name>A0ABU8XCB6_9BURK</name>